<dbReference type="EMBL" id="GBRH01273395">
    <property type="protein sequence ID" value="JAD24500.1"/>
    <property type="molecule type" value="Transcribed_RNA"/>
</dbReference>
<evidence type="ECO:0000313" key="1">
    <source>
        <dbReference type="EMBL" id="JAD24500.1"/>
    </source>
</evidence>
<organism evidence="1">
    <name type="scientific">Arundo donax</name>
    <name type="common">Giant reed</name>
    <name type="synonym">Donax arundinaceus</name>
    <dbReference type="NCBI Taxonomy" id="35708"/>
    <lineage>
        <taxon>Eukaryota</taxon>
        <taxon>Viridiplantae</taxon>
        <taxon>Streptophyta</taxon>
        <taxon>Embryophyta</taxon>
        <taxon>Tracheophyta</taxon>
        <taxon>Spermatophyta</taxon>
        <taxon>Magnoliopsida</taxon>
        <taxon>Liliopsida</taxon>
        <taxon>Poales</taxon>
        <taxon>Poaceae</taxon>
        <taxon>PACMAD clade</taxon>
        <taxon>Arundinoideae</taxon>
        <taxon>Arundineae</taxon>
        <taxon>Arundo</taxon>
    </lineage>
</organism>
<sequence>MGLQDDPSAC</sequence>
<accession>A0A0A8YGR1</accession>
<reference evidence="1" key="2">
    <citation type="journal article" date="2015" name="Data Brief">
        <title>Shoot transcriptome of the giant reed, Arundo donax.</title>
        <authorList>
            <person name="Barrero R.A."/>
            <person name="Guerrero F.D."/>
            <person name="Moolhuijzen P."/>
            <person name="Goolsby J.A."/>
            <person name="Tidwell J."/>
            <person name="Bellgard S.E."/>
            <person name="Bellgard M.I."/>
        </authorList>
    </citation>
    <scope>NUCLEOTIDE SEQUENCE</scope>
    <source>
        <tissue evidence="1">Shoot tissue taken approximately 20 cm above the soil surface</tissue>
    </source>
</reference>
<protein>
    <submittedName>
        <fullName evidence="1">Uncharacterized protein</fullName>
    </submittedName>
</protein>
<name>A0A0A8YGR1_ARUDO</name>
<proteinExistence type="predicted"/>
<reference evidence="1" key="1">
    <citation type="submission" date="2014-09" db="EMBL/GenBank/DDBJ databases">
        <authorList>
            <person name="Magalhaes I.L.F."/>
            <person name="Oliveira U."/>
            <person name="Santos F.R."/>
            <person name="Vidigal T.H.D.A."/>
            <person name="Brescovit A.D."/>
            <person name="Santos A.J."/>
        </authorList>
    </citation>
    <scope>NUCLEOTIDE SEQUENCE</scope>
    <source>
        <tissue evidence="1">Shoot tissue taken approximately 20 cm above the soil surface</tissue>
    </source>
</reference>